<evidence type="ECO:0000256" key="3">
    <source>
        <dbReference type="ARBA" id="ARBA00023098"/>
    </source>
</evidence>
<dbReference type="GO" id="GO:0016020">
    <property type="term" value="C:membrane"/>
    <property type="evidence" value="ECO:0007669"/>
    <property type="project" value="TreeGrafter"/>
</dbReference>
<dbReference type="GO" id="GO:0047499">
    <property type="term" value="F:calcium-independent phospholipase A2 activity"/>
    <property type="evidence" value="ECO:0007669"/>
    <property type="project" value="TreeGrafter"/>
</dbReference>
<dbReference type="PANTHER" id="PTHR24185">
    <property type="entry name" value="CALCIUM-INDEPENDENT PHOSPHOLIPASE A2-GAMMA"/>
    <property type="match status" value="1"/>
</dbReference>
<proteinExistence type="predicted"/>
<dbReference type="EMBL" id="MU853568">
    <property type="protein sequence ID" value="KAK4145442.1"/>
    <property type="molecule type" value="Genomic_DNA"/>
</dbReference>
<keyword evidence="2" id="KW-0442">Lipid degradation</keyword>
<evidence type="ECO:0000313" key="6">
    <source>
        <dbReference type="EMBL" id="KAK4145442.1"/>
    </source>
</evidence>
<evidence type="ECO:0000313" key="7">
    <source>
        <dbReference type="Proteomes" id="UP001302676"/>
    </source>
</evidence>
<keyword evidence="1 6" id="KW-0378">Hydrolase</keyword>
<dbReference type="SUPFAM" id="SSF52151">
    <property type="entry name" value="FabD/lysophospholipase-like"/>
    <property type="match status" value="1"/>
</dbReference>
<dbReference type="InterPro" id="IPR027417">
    <property type="entry name" value="P-loop_NTPase"/>
</dbReference>
<dbReference type="PANTHER" id="PTHR24185:SF1">
    <property type="entry name" value="CALCIUM-INDEPENDENT PHOSPHOLIPASE A2-GAMMA"/>
    <property type="match status" value="1"/>
</dbReference>
<dbReference type="Gene3D" id="3.40.1090.10">
    <property type="entry name" value="Cytosolic phospholipase A2 catalytic domain"/>
    <property type="match status" value="1"/>
</dbReference>
<evidence type="ECO:0000256" key="1">
    <source>
        <dbReference type="ARBA" id="ARBA00022801"/>
    </source>
</evidence>
<sequence length="899" mass="99773">MAARDAGEAINLLSLDDGGVRGAVLLHILHEIMVQIQLCYDLKRLPKPCEYFHMIGGTGTGGLIAIMLGRLRMSTEEALQEYGRCVKEMFSLGNRKWTTATERYRATGLKEAVENLVRRRNLGDDLVDLSLEPDSKGLCFVCAMPVSNLGQPRRFRSFYTPKDIYKGVKIWEAVRATTAASFYFKPMSVTAGGREPEEFANAAINCNSPINYALRESAAHFGAKRRLGTIVSIGTGITAVGVENSKIRSRATGKELIGRPENLETDAEVAHRDIEERLGPSHNAYFRFNVPDVADEAGLDKYLKIHVLQASTAAYLADPSVMAQMVRAALALDNGSVFHELSLGRAAGVGKWKGDFKSYATQFLGEASRFFTARDSVLQKMDVFFSPRDAKGKPRREFLLFGPSGVGKTQIALKFANQVEKRFKYIFHIDGSNPSSVSQTYANICEQYCPRYSPRTPNDSADVEDMKQVALDWISGLSVEWLIIYDNVPDSNLPGCKPFGPELPGSGPPGFMPTLPGQNIGNIIYTSQSQGMLANLPPNCTHEVGPFTVEEGLQVLLNLVGLENVEENNKEIEALRETAVEVGCLPFALDTAGVYLRKEGCTPLMYLRRFRERQNRLGLRGEPTRSGLYTALELSYEALLDMHQSQVSSLAGVGAAAASAILNLFCFYHNVDIPFLMMGLSAEELRNFEGTGVHPLSEFPNPPLMSPTLLMTCRSAGKGWDSTALHLGIQCLLQFSLVKWNTKKDTVSMHPLVQDWARDRMSTDARRYQAWAAQVVLIESIKSGWGRLDRATLRGLPPHLDVCMSYESESFGQHDKHQAWLDLKLAWYCYEKRMLLEAVKLIEKALRLQKRNHGNYSREATNCLRILGRVSFENGYLANAEAAEPNFEAAVDYASCSET</sequence>
<dbReference type="InterPro" id="IPR056681">
    <property type="entry name" value="DUF7779"/>
</dbReference>
<dbReference type="RefSeq" id="XP_062638813.1">
    <property type="nucleotide sequence ID" value="XM_062780014.1"/>
</dbReference>
<dbReference type="GO" id="GO:0046486">
    <property type="term" value="P:glycerolipid metabolic process"/>
    <property type="evidence" value="ECO:0007669"/>
    <property type="project" value="UniProtKB-ARBA"/>
</dbReference>
<feature type="domain" description="PNPLA" evidence="5">
    <location>
        <begin position="13"/>
        <end position="214"/>
    </location>
</feature>
<dbReference type="Pfam" id="PF25000">
    <property type="entry name" value="DUF7779"/>
    <property type="match status" value="1"/>
</dbReference>
<dbReference type="AlphaFoldDB" id="A0AAN6V609"/>
<evidence type="ECO:0000259" key="5">
    <source>
        <dbReference type="PROSITE" id="PS51635"/>
    </source>
</evidence>
<dbReference type="Proteomes" id="UP001302676">
    <property type="component" value="Unassembled WGS sequence"/>
</dbReference>
<evidence type="ECO:0000256" key="4">
    <source>
        <dbReference type="PROSITE-ProRule" id="PRU01161"/>
    </source>
</evidence>
<keyword evidence="6" id="KW-0808">Transferase</keyword>
<dbReference type="GO" id="GO:0016740">
    <property type="term" value="F:transferase activity"/>
    <property type="evidence" value="ECO:0007669"/>
    <property type="project" value="UniProtKB-KW"/>
</dbReference>
<comment type="caution">
    <text evidence="6">The sequence shown here is derived from an EMBL/GenBank/DDBJ whole genome shotgun (WGS) entry which is preliminary data.</text>
</comment>
<organism evidence="6 7">
    <name type="scientific">Dichotomopilus funicola</name>
    <dbReference type="NCBI Taxonomy" id="1934379"/>
    <lineage>
        <taxon>Eukaryota</taxon>
        <taxon>Fungi</taxon>
        <taxon>Dikarya</taxon>
        <taxon>Ascomycota</taxon>
        <taxon>Pezizomycotina</taxon>
        <taxon>Sordariomycetes</taxon>
        <taxon>Sordariomycetidae</taxon>
        <taxon>Sordariales</taxon>
        <taxon>Chaetomiaceae</taxon>
        <taxon>Dichotomopilus</taxon>
    </lineage>
</organism>
<dbReference type="Gene3D" id="3.40.50.300">
    <property type="entry name" value="P-loop containing nucleotide triphosphate hydrolases"/>
    <property type="match status" value="1"/>
</dbReference>
<dbReference type="SUPFAM" id="SSF52540">
    <property type="entry name" value="P-loop containing nucleoside triphosphate hydrolases"/>
    <property type="match status" value="1"/>
</dbReference>
<dbReference type="InterPro" id="IPR002641">
    <property type="entry name" value="PNPLA_dom"/>
</dbReference>
<comment type="caution">
    <text evidence="4">Lacks conserved residue(s) required for the propagation of feature annotation.</text>
</comment>
<name>A0AAN6V609_9PEZI</name>
<reference evidence="6" key="2">
    <citation type="submission" date="2023-05" db="EMBL/GenBank/DDBJ databases">
        <authorList>
            <consortium name="Lawrence Berkeley National Laboratory"/>
            <person name="Steindorff A."/>
            <person name="Hensen N."/>
            <person name="Bonometti L."/>
            <person name="Westerberg I."/>
            <person name="Brannstrom I.O."/>
            <person name="Guillou S."/>
            <person name="Cros-Aarteil S."/>
            <person name="Calhoun S."/>
            <person name="Haridas S."/>
            <person name="Kuo A."/>
            <person name="Mondo S."/>
            <person name="Pangilinan J."/>
            <person name="Riley R."/>
            <person name="Labutti K."/>
            <person name="Andreopoulos B."/>
            <person name="Lipzen A."/>
            <person name="Chen C."/>
            <person name="Yanf M."/>
            <person name="Daum C."/>
            <person name="Ng V."/>
            <person name="Clum A."/>
            <person name="Ohm R."/>
            <person name="Martin F."/>
            <person name="Silar P."/>
            <person name="Natvig D."/>
            <person name="Lalanne C."/>
            <person name="Gautier V."/>
            <person name="Ament-Velasquez S.L."/>
            <person name="Kruys A."/>
            <person name="Hutchinson M.I."/>
            <person name="Powell A.J."/>
            <person name="Barry K."/>
            <person name="Miller A.N."/>
            <person name="Grigoriev I.V."/>
            <person name="Debuchy R."/>
            <person name="Gladieux P."/>
            <person name="Thoren M.H."/>
            <person name="Johannesson H."/>
        </authorList>
    </citation>
    <scope>NUCLEOTIDE SEQUENCE</scope>
    <source>
        <strain evidence="6">CBS 141.50</strain>
    </source>
</reference>
<gene>
    <name evidence="6" type="ORF">C8A04DRAFT_26694</name>
</gene>
<dbReference type="GO" id="GO:0019369">
    <property type="term" value="P:arachidonate metabolic process"/>
    <property type="evidence" value="ECO:0007669"/>
    <property type="project" value="TreeGrafter"/>
</dbReference>
<dbReference type="Pfam" id="PF01734">
    <property type="entry name" value="Patatin"/>
    <property type="match status" value="1"/>
</dbReference>
<accession>A0AAN6V609</accession>
<evidence type="ECO:0000256" key="2">
    <source>
        <dbReference type="ARBA" id="ARBA00022963"/>
    </source>
</evidence>
<reference evidence="6" key="1">
    <citation type="journal article" date="2023" name="Mol. Phylogenet. Evol.">
        <title>Genome-scale phylogeny and comparative genomics of the fungal order Sordariales.</title>
        <authorList>
            <person name="Hensen N."/>
            <person name="Bonometti L."/>
            <person name="Westerberg I."/>
            <person name="Brannstrom I.O."/>
            <person name="Guillou S."/>
            <person name="Cros-Aarteil S."/>
            <person name="Calhoun S."/>
            <person name="Haridas S."/>
            <person name="Kuo A."/>
            <person name="Mondo S."/>
            <person name="Pangilinan J."/>
            <person name="Riley R."/>
            <person name="LaButti K."/>
            <person name="Andreopoulos B."/>
            <person name="Lipzen A."/>
            <person name="Chen C."/>
            <person name="Yan M."/>
            <person name="Daum C."/>
            <person name="Ng V."/>
            <person name="Clum A."/>
            <person name="Steindorff A."/>
            <person name="Ohm R.A."/>
            <person name="Martin F."/>
            <person name="Silar P."/>
            <person name="Natvig D.O."/>
            <person name="Lalanne C."/>
            <person name="Gautier V."/>
            <person name="Ament-Velasquez S.L."/>
            <person name="Kruys A."/>
            <person name="Hutchinson M.I."/>
            <person name="Powell A.J."/>
            <person name="Barry K."/>
            <person name="Miller A.N."/>
            <person name="Grigoriev I.V."/>
            <person name="Debuchy R."/>
            <person name="Gladieux P."/>
            <person name="Hiltunen Thoren M."/>
            <person name="Johannesson H."/>
        </authorList>
    </citation>
    <scope>NUCLEOTIDE SEQUENCE</scope>
    <source>
        <strain evidence="6">CBS 141.50</strain>
    </source>
</reference>
<dbReference type="InterPro" id="IPR016035">
    <property type="entry name" value="Acyl_Trfase/lysoPLipase"/>
</dbReference>
<dbReference type="GO" id="GO:0016042">
    <property type="term" value="P:lipid catabolic process"/>
    <property type="evidence" value="ECO:0007669"/>
    <property type="project" value="UniProtKB-KW"/>
</dbReference>
<dbReference type="GeneID" id="87816627"/>
<keyword evidence="3" id="KW-0443">Lipid metabolism</keyword>
<protein>
    <submittedName>
        <fullName evidence="6">Acyl transferase/acyl hydrolase/lysophospholipase</fullName>
    </submittedName>
</protein>
<dbReference type="PROSITE" id="PS51635">
    <property type="entry name" value="PNPLA"/>
    <property type="match status" value="1"/>
</dbReference>
<keyword evidence="7" id="KW-1185">Reference proteome</keyword>